<organism evidence="2 3">
    <name type="scientific">Actinomyces denticolens</name>
    <dbReference type="NCBI Taxonomy" id="52767"/>
    <lineage>
        <taxon>Bacteria</taxon>
        <taxon>Bacillati</taxon>
        <taxon>Actinomycetota</taxon>
        <taxon>Actinomycetes</taxon>
        <taxon>Actinomycetales</taxon>
        <taxon>Actinomycetaceae</taxon>
        <taxon>Actinomyces</taxon>
    </lineage>
</organism>
<evidence type="ECO:0000256" key="1">
    <source>
        <dbReference type="SAM" id="MobiDB-lite"/>
    </source>
</evidence>
<feature type="region of interest" description="Disordered" evidence="1">
    <location>
        <begin position="13"/>
        <end position="50"/>
    </location>
</feature>
<name>A0ABY1ICV3_9ACTO</name>
<comment type="caution">
    <text evidence="2">The sequence shown here is derived from an EMBL/GenBank/DDBJ whole genome shotgun (WGS) entry which is preliminary data.</text>
</comment>
<dbReference type="EMBL" id="FQYL01000008">
    <property type="protein sequence ID" value="SHI98443.1"/>
    <property type="molecule type" value="Genomic_DNA"/>
</dbReference>
<feature type="compositionally biased region" description="Low complexity" evidence="1">
    <location>
        <begin position="16"/>
        <end position="47"/>
    </location>
</feature>
<evidence type="ECO:0000313" key="2">
    <source>
        <dbReference type="EMBL" id="SHI98443.1"/>
    </source>
</evidence>
<protein>
    <submittedName>
        <fullName evidence="2">Uncharacterized protein</fullName>
    </submittedName>
</protein>
<evidence type="ECO:0000313" key="3">
    <source>
        <dbReference type="Proteomes" id="UP000184390"/>
    </source>
</evidence>
<keyword evidence="3" id="KW-1185">Reference proteome</keyword>
<gene>
    <name evidence="2" type="ORF">SAMN05216246_10851</name>
</gene>
<dbReference type="Proteomes" id="UP000184390">
    <property type="component" value="Unassembled WGS sequence"/>
</dbReference>
<proteinExistence type="predicted"/>
<reference evidence="2 3" key="1">
    <citation type="submission" date="2016-11" db="EMBL/GenBank/DDBJ databases">
        <authorList>
            <person name="Varghese N."/>
            <person name="Submissions S."/>
        </authorList>
    </citation>
    <scope>NUCLEOTIDE SEQUENCE [LARGE SCALE GENOMIC DNA]</scope>
    <source>
        <strain evidence="2 3">PA</strain>
    </source>
</reference>
<sequence length="80" mass="7240">MSGCGCGGCACGGSGAESAGARAGRTPAPQAARPMTAAAGGAASPEGIVPGRKAGNILGLRAVSTAPATPGGCGCGHHGH</sequence>
<accession>A0ABY1ICV3</accession>